<protein>
    <submittedName>
        <fullName evidence="2">Histone H1</fullName>
    </submittedName>
</protein>
<dbReference type="EMBL" id="PSPG01000014">
    <property type="protein sequence ID" value="PXF20954.1"/>
    <property type="molecule type" value="Genomic_DNA"/>
</dbReference>
<dbReference type="AlphaFoldDB" id="A0A2V3HP90"/>
<reference evidence="2 3" key="1">
    <citation type="journal article" date="2015" name="Nat. Commun.">
        <title>Genomic and transcriptomic evidence for scavenging of diverse organic compounds by widespread deep-sea archaea.</title>
        <authorList>
            <person name="Li M."/>
            <person name="Baker B.J."/>
            <person name="Anantharaman K."/>
            <person name="Jain S."/>
            <person name="Breier J.A."/>
            <person name="Dick G.J."/>
        </authorList>
    </citation>
    <scope>NUCLEOTIDE SEQUENCE [LARGE SCALE GENOMIC DNA]</scope>
    <source>
        <strain evidence="2">Cayman_51_deep</strain>
    </source>
</reference>
<evidence type="ECO:0000313" key="3">
    <source>
        <dbReference type="Proteomes" id="UP000248161"/>
    </source>
</evidence>
<proteinExistence type="predicted"/>
<feature type="region of interest" description="Disordered" evidence="1">
    <location>
        <begin position="22"/>
        <end position="60"/>
    </location>
</feature>
<dbReference type="Pfam" id="PF07432">
    <property type="entry name" value="Hc1"/>
    <property type="match status" value="1"/>
</dbReference>
<dbReference type="InterPro" id="IPR010886">
    <property type="entry name" value="Hc1"/>
</dbReference>
<organism evidence="2 3">
    <name type="scientific">Candidatus Thalassarchaeum betae</name>
    <dbReference type="NCBI Taxonomy" id="2599289"/>
    <lineage>
        <taxon>Archaea</taxon>
        <taxon>Methanobacteriati</taxon>
        <taxon>Thermoplasmatota</taxon>
        <taxon>Candidatus Poseidoniia</taxon>
        <taxon>Candidatus Poseidoniales</taxon>
        <taxon>Candidatus Thalassarchaeaceae</taxon>
        <taxon>Candidatus Thalassarchaeum</taxon>
    </lineage>
</organism>
<accession>A0A2V3HP90</accession>
<sequence length="60" mass="6289">MSVESMVQGMIDALTEALSDAAKHDRGNGAAGTRVRKSMQAAKGTAQDVRKQVQADKNAS</sequence>
<feature type="compositionally biased region" description="Basic and acidic residues" evidence="1">
    <location>
        <begin position="48"/>
        <end position="60"/>
    </location>
</feature>
<comment type="caution">
    <text evidence="2">The sequence shown here is derived from an EMBL/GenBank/DDBJ whole genome shotgun (WGS) entry which is preliminary data.</text>
</comment>
<dbReference type="Proteomes" id="UP000248161">
    <property type="component" value="Unassembled WGS sequence"/>
</dbReference>
<evidence type="ECO:0000313" key="2">
    <source>
        <dbReference type="EMBL" id="PXF20954.1"/>
    </source>
</evidence>
<dbReference type="GO" id="GO:0030527">
    <property type="term" value="F:structural constituent of chromatin"/>
    <property type="evidence" value="ECO:0007669"/>
    <property type="project" value="InterPro"/>
</dbReference>
<name>A0A2V3HP90_9ARCH</name>
<dbReference type="GO" id="GO:0003677">
    <property type="term" value="F:DNA binding"/>
    <property type="evidence" value="ECO:0007669"/>
    <property type="project" value="InterPro"/>
</dbReference>
<gene>
    <name evidence="2" type="ORF">CXX69_06210</name>
</gene>
<evidence type="ECO:0000256" key="1">
    <source>
        <dbReference type="SAM" id="MobiDB-lite"/>
    </source>
</evidence>